<keyword evidence="4" id="KW-1185">Reference proteome</keyword>
<reference evidence="3 4" key="2">
    <citation type="submission" date="2024-07" db="EMBL/GenBank/DDBJ databases">
        <authorList>
            <person name="Akdeniz Z."/>
        </authorList>
    </citation>
    <scope>NUCLEOTIDE SEQUENCE [LARGE SCALE GENOMIC DNA]</scope>
</reference>
<evidence type="ECO:0000313" key="2">
    <source>
        <dbReference type="EMBL" id="CAI9978799.1"/>
    </source>
</evidence>
<dbReference type="InterPro" id="IPR036770">
    <property type="entry name" value="Ankyrin_rpt-contain_sf"/>
</dbReference>
<accession>A0AA86RVS2</accession>
<evidence type="ECO:0000256" key="1">
    <source>
        <dbReference type="PROSITE-ProRule" id="PRU00023"/>
    </source>
</evidence>
<evidence type="ECO:0000313" key="4">
    <source>
        <dbReference type="Proteomes" id="UP001642409"/>
    </source>
</evidence>
<dbReference type="AlphaFoldDB" id="A0AA86RVS2"/>
<keyword evidence="1" id="KW-0040">ANK repeat</keyword>
<feature type="repeat" description="ANK" evidence="1">
    <location>
        <begin position="47"/>
        <end position="79"/>
    </location>
</feature>
<organism evidence="2">
    <name type="scientific">Hexamita inflata</name>
    <dbReference type="NCBI Taxonomy" id="28002"/>
    <lineage>
        <taxon>Eukaryota</taxon>
        <taxon>Metamonada</taxon>
        <taxon>Diplomonadida</taxon>
        <taxon>Hexamitidae</taxon>
        <taxon>Hexamitinae</taxon>
        <taxon>Hexamita</taxon>
    </lineage>
</organism>
<dbReference type="PROSITE" id="PS50088">
    <property type="entry name" value="ANK_REPEAT"/>
    <property type="match status" value="1"/>
</dbReference>
<reference evidence="2" key="1">
    <citation type="submission" date="2023-06" db="EMBL/GenBank/DDBJ databases">
        <authorList>
            <person name="Kurt Z."/>
        </authorList>
    </citation>
    <scope>NUCLEOTIDE SEQUENCE</scope>
</reference>
<dbReference type="Gene3D" id="1.25.40.20">
    <property type="entry name" value="Ankyrin repeat-containing domain"/>
    <property type="match status" value="1"/>
</dbReference>
<dbReference type="SMART" id="SM00248">
    <property type="entry name" value="ANK"/>
    <property type="match status" value="2"/>
</dbReference>
<protein>
    <submittedName>
        <fullName evidence="2">Ankyrin repeat-containing protein</fullName>
    </submittedName>
    <submittedName>
        <fullName evidence="3">Ankyrin_repeat-containing protein</fullName>
    </submittedName>
</protein>
<dbReference type="EMBL" id="CAXDID020000017">
    <property type="protein sequence ID" value="CAL5984659.1"/>
    <property type="molecule type" value="Genomic_DNA"/>
</dbReference>
<proteinExistence type="predicted"/>
<dbReference type="SUPFAM" id="SSF48403">
    <property type="entry name" value="Ankyrin repeat"/>
    <property type="match status" value="1"/>
</dbReference>
<dbReference type="InterPro" id="IPR002110">
    <property type="entry name" value="Ankyrin_rpt"/>
</dbReference>
<dbReference type="Proteomes" id="UP001642409">
    <property type="component" value="Unassembled WGS sequence"/>
</dbReference>
<dbReference type="Pfam" id="PF00023">
    <property type="entry name" value="Ank"/>
    <property type="match status" value="1"/>
</dbReference>
<evidence type="ECO:0000313" key="3">
    <source>
        <dbReference type="EMBL" id="CAL5984659.1"/>
    </source>
</evidence>
<comment type="caution">
    <text evidence="2">The sequence shown here is derived from an EMBL/GenBank/DDBJ whole genome shotgun (WGS) entry which is preliminary data.</text>
</comment>
<name>A0AA86RVS2_9EUKA</name>
<dbReference type="EMBL" id="CATOUU010001186">
    <property type="protein sequence ID" value="CAI9978799.1"/>
    <property type="molecule type" value="Genomic_DNA"/>
</dbReference>
<gene>
    <name evidence="2" type="ORF">HINF_LOCUS66444</name>
    <name evidence="3" type="ORF">HINF_LOCUS8210</name>
</gene>
<sequence length="245" mass="28102">MGCVVPSFSPNSSWFDAAQSQNIQYLFQNTAACAGLTDTRTKPGSYFGWTALHYAILADNEEIFKLLLPLERNLSTKERAVVQFQDQLIRIPSGSSPVHLILYFNRVNLLSICIDFMCEDIRIQHDLCQCRDSAGYSPLLYCPVLDNEACAIWARNKDALKTELRISDIRGENFLFKVVQQNKTEYISLVIDILTEQKLINIEITNNKLKETMRDLLKPNKLTNKNWRDETTFEIIQMIENAAKV</sequence>